<feature type="compositionally biased region" description="Low complexity" evidence="1">
    <location>
        <begin position="76"/>
        <end position="88"/>
    </location>
</feature>
<dbReference type="AlphaFoldDB" id="A0A3S4AYH0"/>
<keyword evidence="4" id="KW-1185">Reference proteome</keyword>
<dbReference type="Proteomes" id="UP000289200">
    <property type="component" value="Unassembled WGS sequence"/>
</dbReference>
<keyword evidence="2" id="KW-0732">Signal</keyword>
<feature type="signal peptide" evidence="2">
    <location>
        <begin position="1"/>
        <end position="31"/>
    </location>
</feature>
<accession>A0A3S4AYH0</accession>
<organism evidence="3 4">
    <name type="scientific">Rhodoplanes serenus</name>
    <dbReference type="NCBI Taxonomy" id="200615"/>
    <lineage>
        <taxon>Bacteria</taxon>
        <taxon>Pseudomonadati</taxon>
        <taxon>Pseudomonadota</taxon>
        <taxon>Alphaproteobacteria</taxon>
        <taxon>Hyphomicrobiales</taxon>
        <taxon>Nitrobacteraceae</taxon>
        <taxon>Rhodoplanes</taxon>
    </lineage>
</organism>
<name>A0A3S4AYH0_9BRAD</name>
<dbReference type="RefSeq" id="WP_129607377.1">
    <property type="nucleotide sequence ID" value="NZ_UWOC01000017.1"/>
</dbReference>
<dbReference type="EMBL" id="UWOC01000017">
    <property type="protein sequence ID" value="VCU07200.1"/>
    <property type="molecule type" value="Genomic_DNA"/>
</dbReference>
<reference evidence="4" key="1">
    <citation type="submission" date="2018-10" db="EMBL/GenBank/DDBJ databases">
        <authorList>
            <person name="Peiro R."/>
            <person name="Begona"/>
            <person name="Cbmso G."/>
            <person name="Lopez M."/>
            <person name="Gonzalez S."/>
            <person name="Sacristan E."/>
            <person name="Castillo E."/>
        </authorList>
    </citation>
    <scope>NUCLEOTIDE SEQUENCE [LARGE SCALE GENOMIC DNA]</scope>
</reference>
<evidence type="ECO:0000313" key="3">
    <source>
        <dbReference type="EMBL" id="VCU07200.1"/>
    </source>
</evidence>
<feature type="region of interest" description="Disordered" evidence="1">
    <location>
        <begin position="69"/>
        <end position="88"/>
    </location>
</feature>
<evidence type="ECO:0000256" key="1">
    <source>
        <dbReference type="SAM" id="MobiDB-lite"/>
    </source>
</evidence>
<gene>
    <name evidence="3" type="ORF">RHODGE_RHODGE_00306</name>
</gene>
<dbReference type="OrthoDB" id="8138583at2"/>
<comment type="caution">
    <text evidence="3">The sequence shown here is derived from an EMBL/GenBank/DDBJ whole genome shotgun (WGS) entry which is preliminary data.</text>
</comment>
<proteinExistence type="predicted"/>
<evidence type="ECO:0000313" key="4">
    <source>
        <dbReference type="Proteomes" id="UP000289200"/>
    </source>
</evidence>
<evidence type="ECO:0000256" key="2">
    <source>
        <dbReference type="SAM" id="SignalP"/>
    </source>
</evidence>
<sequence length="151" mass="15837">MVRPVRSAGLAGLLMFAAAVLPLAGSPVRSAAATPECLAAPDGTATAGRHWFYRLDRATNRKCWYLRDREPAARSTDTTGALPATGTAAADPLVPVAHPLPARHAAPSPAGRPLTADERAALYGEFLAWRLRQVSRQGEPDGPAAAPGTRH</sequence>
<feature type="chain" id="PRO_5018753381" evidence="2">
    <location>
        <begin position="32"/>
        <end position="151"/>
    </location>
</feature>
<protein>
    <submittedName>
        <fullName evidence="3">Uncharacterized protein</fullName>
    </submittedName>
</protein>